<evidence type="ECO:0000313" key="2">
    <source>
        <dbReference type="EMBL" id="QCI79265.1"/>
    </source>
</evidence>
<dbReference type="KEGG" id="hgn:E6W36_05920"/>
<evidence type="ECO:0000313" key="3">
    <source>
        <dbReference type="Proteomes" id="UP000298714"/>
    </source>
</evidence>
<sequence>MRADTKIERFAQFIIAQHDTIRALVASIQHIVPEQQVEAVDARTTEHIGHRVRFIGKVEERYENLIIASAAIDNLVCAVTLHQVVAVAAIEAVDPVLARDNVFAATAMQAIIALSAGDKIIPWPPRNRSSPTVPRKRSSSAERGVQTLRYVAISCSPDRNYNDHAMATYG</sequence>
<name>A0A4D7C6A8_9SPHN</name>
<dbReference type="AlphaFoldDB" id="A0A4D7C6A8"/>
<feature type="region of interest" description="Disordered" evidence="1">
    <location>
        <begin position="123"/>
        <end position="142"/>
    </location>
</feature>
<dbReference type="Proteomes" id="UP000298714">
    <property type="component" value="Chromosome"/>
</dbReference>
<keyword evidence="3" id="KW-1185">Reference proteome</keyword>
<reference evidence="3" key="1">
    <citation type="submission" date="2019-04" db="EMBL/GenBank/DDBJ databases">
        <title>Complete genome sequence of Sphingomonas sp. W1-2-3.</title>
        <authorList>
            <person name="Im W.T."/>
        </authorList>
    </citation>
    <scope>NUCLEOTIDE SEQUENCE [LARGE SCALE GENOMIC DNA]</scope>
    <source>
        <strain evidence="3">W1-2-3</strain>
    </source>
</reference>
<evidence type="ECO:0000256" key="1">
    <source>
        <dbReference type="SAM" id="MobiDB-lite"/>
    </source>
</evidence>
<accession>A0A4D7C6A8</accession>
<proteinExistence type="predicted"/>
<dbReference type="EMBL" id="CP039704">
    <property type="protein sequence ID" value="QCI79265.1"/>
    <property type="molecule type" value="Genomic_DNA"/>
</dbReference>
<organism evidence="2 3">
    <name type="scientific">Hankyongella ginsenosidimutans</name>
    <dbReference type="NCBI Taxonomy" id="1763828"/>
    <lineage>
        <taxon>Bacteria</taxon>
        <taxon>Pseudomonadati</taxon>
        <taxon>Pseudomonadota</taxon>
        <taxon>Alphaproteobacteria</taxon>
        <taxon>Sphingomonadales</taxon>
        <taxon>Sphingomonadaceae</taxon>
        <taxon>Hankyongella</taxon>
    </lineage>
</organism>
<gene>
    <name evidence="2" type="ORF">E6W36_05920</name>
</gene>
<protein>
    <submittedName>
        <fullName evidence="2">Uncharacterized protein</fullName>
    </submittedName>
</protein>